<keyword evidence="1" id="KW-1133">Transmembrane helix</keyword>
<dbReference type="RefSeq" id="WP_135340826.1">
    <property type="nucleotide sequence ID" value="NZ_JBHLTX010000066.1"/>
</dbReference>
<dbReference type="Proteomes" id="UP000297948">
    <property type="component" value="Unassembled WGS sequence"/>
</dbReference>
<evidence type="ECO:0000256" key="1">
    <source>
        <dbReference type="SAM" id="Phobius"/>
    </source>
</evidence>
<feature type="transmembrane region" description="Helical" evidence="1">
    <location>
        <begin position="9"/>
        <end position="26"/>
    </location>
</feature>
<organism evidence="2 3">
    <name type="scientific">Streptomyces palmae</name>
    <dbReference type="NCBI Taxonomy" id="1701085"/>
    <lineage>
        <taxon>Bacteria</taxon>
        <taxon>Bacillati</taxon>
        <taxon>Actinomycetota</taxon>
        <taxon>Actinomycetes</taxon>
        <taxon>Kitasatosporales</taxon>
        <taxon>Streptomycetaceae</taxon>
        <taxon>Streptomyces</taxon>
    </lineage>
</organism>
<dbReference type="InterPro" id="IPR021449">
    <property type="entry name" value="DUF3099"/>
</dbReference>
<dbReference type="Pfam" id="PF11298">
    <property type="entry name" value="DUF3099"/>
    <property type="match status" value="1"/>
</dbReference>
<dbReference type="OrthoDB" id="3830550at2"/>
<gene>
    <name evidence="2" type="ORF">E4099_21955</name>
</gene>
<dbReference type="EMBL" id="SRID01000240">
    <property type="protein sequence ID" value="TGB00484.1"/>
    <property type="molecule type" value="Genomic_DNA"/>
</dbReference>
<feature type="transmembrane region" description="Helical" evidence="1">
    <location>
        <begin position="32"/>
        <end position="53"/>
    </location>
</feature>
<keyword evidence="1" id="KW-0812">Transmembrane</keyword>
<evidence type="ECO:0000313" key="2">
    <source>
        <dbReference type="EMBL" id="TGB00484.1"/>
    </source>
</evidence>
<accession>A0A4Z0GSW9</accession>
<protein>
    <submittedName>
        <fullName evidence="2">DUF3099 domain-containing protein</fullName>
    </submittedName>
</protein>
<evidence type="ECO:0000313" key="3">
    <source>
        <dbReference type="Proteomes" id="UP000297948"/>
    </source>
</evidence>
<name>A0A4Z0GSW9_9ACTN</name>
<dbReference type="AlphaFoldDB" id="A0A4Z0GSW9"/>
<sequence length="84" mass="9961">MYARRRRTYFLLMGVCLTLFITSWAVVRLWSIPAAVAMSAVAMVIPPFAAIVANRRGPEDRWWDETGDRQSDEWWREIDRRESR</sequence>
<proteinExistence type="predicted"/>
<reference evidence="2 3" key="1">
    <citation type="submission" date="2019-03" db="EMBL/GenBank/DDBJ databases">
        <authorList>
            <person name="Gonzalez-Pimentel J.L."/>
        </authorList>
    </citation>
    <scope>NUCLEOTIDE SEQUENCE [LARGE SCALE GENOMIC DNA]</scope>
    <source>
        <strain evidence="2 3">JCM 31289</strain>
    </source>
</reference>
<keyword evidence="3" id="KW-1185">Reference proteome</keyword>
<keyword evidence="1" id="KW-0472">Membrane</keyword>
<comment type="caution">
    <text evidence="2">The sequence shown here is derived from an EMBL/GenBank/DDBJ whole genome shotgun (WGS) entry which is preliminary data.</text>
</comment>